<dbReference type="AlphaFoldDB" id="A0A644ZZ07"/>
<accession>A0A644ZZ07</accession>
<evidence type="ECO:0000259" key="2">
    <source>
        <dbReference type="SMART" id="SM00387"/>
    </source>
</evidence>
<dbReference type="InterPro" id="IPR010559">
    <property type="entry name" value="Sig_transdc_His_kin_internal"/>
</dbReference>
<dbReference type="GO" id="GO:0016020">
    <property type="term" value="C:membrane"/>
    <property type="evidence" value="ECO:0007669"/>
    <property type="project" value="InterPro"/>
</dbReference>
<feature type="domain" description="Histidine kinase/HSP90-like ATPase" evidence="2">
    <location>
        <begin position="213"/>
        <end position="333"/>
    </location>
</feature>
<dbReference type="GO" id="GO:0000155">
    <property type="term" value="F:phosphorelay sensor kinase activity"/>
    <property type="evidence" value="ECO:0007669"/>
    <property type="project" value="InterPro"/>
</dbReference>
<dbReference type="EMBL" id="VSSQ01011176">
    <property type="protein sequence ID" value="MPM46185.1"/>
    <property type="molecule type" value="Genomic_DNA"/>
</dbReference>
<keyword evidence="1" id="KW-0812">Transmembrane</keyword>
<dbReference type="PANTHER" id="PTHR34220:SF7">
    <property type="entry name" value="SENSOR HISTIDINE KINASE YPDA"/>
    <property type="match status" value="1"/>
</dbReference>
<dbReference type="Gene3D" id="3.30.565.10">
    <property type="entry name" value="Histidine kinase-like ATPase, C-terminal domain"/>
    <property type="match status" value="1"/>
</dbReference>
<dbReference type="Pfam" id="PF02518">
    <property type="entry name" value="HATPase_c"/>
    <property type="match status" value="1"/>
</dbReference>
<evidence type="ECO:0000313" key="3">
    <source>
        <dbReference type="EMBL" id="MPM46185.1"/>
    </source>
</evidence>
<name>A0A644ZZ07_9ZZZZ</name>
<dbReference type="InterPro" id="IPR003594">
    <property type="entry name" value="HATPase_dom"/>
</dbReference>
<dbReference type="SMART" id="SM00387">
    <property type="entry name" value="HATPase_c"/>
    <property type="match status" value="1"/>
</dbReference>
<dbReference type="PANTHER" id="PTHR34220">
    <property type="entry name" value="SENSOR HISTIDINE KINASE YPDA"/>
    <property type="match status" value="1"/>
</dbReference>
<dbReference type="SUPFAM" id="SSF55874">
    <property type="entry name" value="ATPase domain of HSP90 chaperone/DNA topoisomerase II/histidine kinase"/>
    <property type="match status" value="1"/>
</dbReference>
<keyword evidence="1" id="KW-1133">Transmembrane helix</keyword>
<protein>
    <recommendedName>
        <fullName evidence="2">Histidine kinase/HSP90-like ATPase domain-containing protein</fullName>
    </recommendedName>
</protein>
<organism evidence="3">
    <name type="scientific">bioreactor metagenome</name>
    <dbReference type="NCBI Taxonomy" id="1076179"/>
    <lineage>
        <taxon>unclassified sequences</taxon>
        <taxon>metagenomes</taxon>
        <taxon>ecological metagenomes</taxon>
    </lineage>
</organism>
<reference evidence="3" key="1">
    <citation type="submission" date="2019-08" db="EMBL/GenBank/DDBJ databases">
        <authorList>
            <person name="Kucharzyk K."/>
            <person name="Murdoch R.W."/>
            <person name="Higgins S."/>
            <person name="Loffler F."/>
        </authorList>
    </citation>
    <scope>NUCLEOTIDE SEQUENCE</scope>
</reference>
<sequence length="339" mass="38802">MGKKKQYLETRLLSFVLALTVLFASSLVLAFLYLQRRIQSPLSLLFVLLLSVVLFVAAYYRIYVPYSRTRHIMQLFATGYTFQAIVDEKVPLNKEMVELNKMLKTLLNTDQIMNASKRQAQFLALQNQINPHFLYNTLEGIRSEALLAGLDTVATMTEALSTFFRYTISNVENLVSLQQELENTRNYFFIQQFRFGNRIKLNILFEDDEEEVLQYKIPKLTLQPIVENCIVHGLECKVGEGNLLIRIETSQSRLFLTVSDDGVGMQDDVLKQMQQSLSTRSFEYVKRDEHQGGIALVNVNNRIKLLFGEQYGLTVTSHVGVGTDVMISLPRSKDEDTKG</sequence>
<dbReference type="InterPro" id="IPR036890">
    <property type="entry name" value="HATPase_C_sf"/>
</dbReference>
<comment type="caution">
    <text evidence="3">The sequence shown here is derived from an EMBL/GenBank/DDBJ whole genome shotgun (WGS) entry which is preliminary data.</text>
</comment>
<proteinExistence type="predicted"/>
<feature type="transmembrane region" description="Helical" evidence="1">
    <location>
        <begin position="12"/>
        <end position="34"/>
    </location>
</feature>
<gene>
    <name evidence="3" type="ORF">SDC9_92883</name>
</gene>
<dbReference type="Pfam" id="PF06580">
    <property type="entry name" value="His_kinase"/>
    <property type="match status" value="1"/>
</dbReference>
<evidence type="ECO:0000256" key="1">
    <source>
        <dbReference type="SAM" id="Phobius"/>
    </source>
</evidence>
<feature type="transmembrane region" description="Helical" evidence="1">
    <location>
        <begin position="40"/>
        <end position="60"/>
    </location>
</feature>
<dbReference type="InterPro" id="IPR050640">
    <property type="entry name" value="Bact_2-comp_sensor_kinase"/>
</dbReference>
<keyword evidence="1" id="KW-0472">Membrane</keyword>